<dbReference type="SUPFAM" id="SSF52091">
    <property type="entry name" value="SpoIIaa-like"/>
    <property type="match status" value="1"/>
</dbReference>
<evidence type="ECO:0000256" key="4">
    <source>
        <dbReference type="ARBA" id="ARBA00023136"/>
    </source>
</evidence>
<feature type="transmembrane region" description="Helical" evidence="6">
    <location>
        <begin position="315"/>
        <end position="337"/>
    </location>
</feature>
<comment type="caution">
    <text evidence="8">The sequence shown here is derived from an EMBL/GenBank/DDBJ whole genome shotgun (WGS) entry which is preliminary data.</text>
</comment>
<evidence type="ECO:0000256" key="1">
    <source>
        <dbReference type="ARBA" id="ARBA00004141"/>
    </source>
</evidence>
<dbReference type="CDD" id="cd07042">
    <property type="entry name" value="STAS_SulP_like_sulfate_transporter"/>
    <property type="match status" value="1"/>
</dbReference>
<dbReference type="InterPro" id="IPR002645">
    <property type="entry name" value="STAS_dom"/>
</dbReference>
<feature type="transmembrane region" description="Helical" evidence="6">
    <location>
        <begin position="349"/>
        <end position="366"/>
    </location>
</feature>
<dbReference type="Pfam" id="PF01740">
    <property type="entry name" value="STAS"/>
    <property type="match status" value="1"/>
</dbReference>
<dbReference type="NCBIfam" id="TIGR00815">
    <property type="entry name" value="sulP"/>
    <property type="match status" value="1"/>
</dbReference>
<feature type="region of interest" description="Disordered" evidence="5">
    <location>
        <begin position="758"/>
        <end position="790"/>
    </location>
</feature>
<feature type="region of interest" description="Disordered" evidence="5">
    <location>
        <begin position="819"/>
        <end position="869"/>
    </location>
</feature>
<proteinExistence type="predicted"/>
<sequence>MQRLNSREDSSAFFDVLPTRSTQSISPKDVTDKKEDVMDLSSLMESPINSVYQRRSPNVRANMNKMKSKDIIDQQLFDNTYGFRRLNLSFGERVHWHYRKMVRWKRPEWLQFVTSRAPASRWLPSYSWRSDFFADALGGVMVSVITVPQSLAYGYLVGVPPANGLASNIIGPLIYAVLGSSKHASPGSFAIVALMVGAAVERYSHPQSLVEASMEEIVCCHEKKSRTDEHIAIGIATSITLLVGLIQIVLGMMNAGLLAVWLSDHLVQGLTTGAAIHVLTSQLKTMTGVKEVPPTSEPRMLIQVWEKANKKLDSIHLTSTIISVVSVVFLLLSAYVIDPILRKWSKFKFPMELLLVIFSTLLVYLSQDTEYEINVPIVGAVEPGLPAPLIPPMPNFINMIGAAVSIGIVSFVVHIAMCKLVAKKLNYEIDSNQEWLALGVMHAVSSFFGCYAGGSSLGRTMMQVKCGAKSQMSTICCCAVIVVFTFGAAQFIYYLPKPVLASIVVVAMKDLFLQIFSAFSVSRRSMFDFLIFVVTLSAVVLLNVSYGLVVGVAFALLTVIFRTQWADSTVLGRIPGTSHFRGMGHYTKATEVPGVKIFRFDSPVYFATSELFLSRVHTLCVNPVLVRAKLNEQEKKKKQEKMKNSARSDVTPVGSTLKINAKPDRSEAMPEDGEEHEITEITHIIVDCSSIPFVDLMGKDALMQTYLEYQAIDIAVLFANTKEKVRQMLEATDFFTKVPDNRVFVSISDAVNQAHWEQHNKYPPNLPSDRAQRPPEEKQPIAKSVAQKTAPLSVQATQSLASVLTPTDGSFGEKAAFAQSLTAKAPSQNRVRKEDNKNKRHPAENRRRHIQLSHATSKTSLLQDEDKTQ</sequence>
<evidence type="ECO:0000313" key="8">
    <source>
        <dbReference type="EMBL" id="CAD6184361.1"/>
    </source>
</evidence>
<organism evidence="8 9">
    <name type="scientific">Caenorhabditis auriculariae</name>
    <dbReference type="NCBI Taxonomy" id="2777116"/>
    <lineage>
        <taxon>Eukaryota</taxon>
        <taxon>Metazoa</taxon>
        <taxon>Ecdysozoa</taxon>
        <taxon>Nematoda</taxon>
        <taxon>Chromadorea</taxon>
        <taxon>Rhabditida</taxon>
        <taxon>Rhabditina</taxon>
        <taxon>Rhabditomorpha</taxon>
        <taxon>Rhabditoidea</taxon>
        <taxon>Rhabditidae</taxon>
        <taxon>Peloderinae</taxon>
        <taxon>Caenorhabditis</taxon>
    </lineage>
</organism>
<evidence type="ECO:0000256" key="5">
    <source>
        <dbReference type="SAM" id="MobiDB-lite"/>
    </source>
</evidence>
<dbReference type="InterPro" id="IPR011547">
    <property type="entry name" value="SLC26A/SulP_dom"/>
</dbReference>
<protein>
    <recommendedName>
        <fullName evidence="7">STAS domain-containing protein</fullName>
    </recommendedName>
</protein>
<dbReference type="OrthoDB" id="288203at2759"/>
<feature type="transmembrane region" description="Helical" evidence="6">
    <location>
        <begin position="396"/>
        <end position="417"/>
    </location>
</feature>
<keyword evidence="3 6" id="KW-1133">Transmembrane helix</keyword>
<dbReference type="GO" id="GO:0055085">
    <property type="term" value="P:transmembrane transport"/>
    <property type="evidence" value="ECO:0007669"/>
    <property type="project" value="InterPro"/>
</dbReference>
<name>A0A8S1GN95_9PELO</name>
<feature type="domain" description="STAS" evidence="7">
    <location>
        <begin position="585"/>
        <end position="754"/>
    </location>
</feature>
<keyword evidence="2 6" id="KW-0812">Transmembrane</keyword>
<feature type="transmembrane region" description="Helical" evidence="6">
    <location>
        <begin position="231"/>
        <end position="262"/>
    </location>
</feature>
<dbReference type="InterPro" id="IPR036513">
    <property type="entry name" value="STAS_dom_sf"/>
</dbReference>
<keyword evidence="4 6" id="KW-0472">Membrane</keyword>
<evidence type="ECO:0000256" key="3">
    <source>
        <dbReference type="ARBA" id="ARBA00022989"/>
    </source>
</evidence>
<dbReference type="Gene3D" id="3.30.750.24">
    <property type="entry name" value="STAS domain"/>
    <property type="match status" value="1"/>
</dbReference>
<feature type="compositionally biased region" description="Basic and acidic residues" evidence="5">
    <location>
        <begin position="770"/>
        <end position="780"/>
    </location>
</feature>
<dbReference type="Proteomes" id="UP000835052">
    <property type="component" value="Unassembled WGS sequence"/>
</dbReference>
<accession>A0A8S1GN95</accession>
<reference evidence="8" key="1">
    <citation type="submission" date="2020-10" db="EMBL/GenBank/DDBJ databases">
        <authorList>
            <person name="Kikuchi T."/>
        </authorList>
    </citation>
    <scope>NUCLEOTIDE SEQUENCE</scope>
    <source>
        <strain evidence="8">NKZ352</strain>
    </source>
</reference>
<feature type="compositionally biased region" description="Polar residues" evidence="5">
    <location>
        <begin position="853"/>
        <end position="862"/>
    </location>
</feature>
<evidence type="ECO:0000313" key="9">
    <source>
        <dbReference type="Proteomes" id="UP000835052"/>
    </source>
</evidence>
<feature type="transmembrane region" description="Helical" evidence="6">
    <location>
        <begin position="472"/>
        <end position="493"/>
    </location>
</feature>
<dbReference type="EMBL" id="CAJGYM010000001">
    <property type="protein sequence ID" value="CAD6184361.1"/>
    <property type="molecule type" value="Genomic_DNA"/>
</dbReference>
<evidence type="ECO:0000256" key="6">
    <source>
        <dbReference type="SAM" id="Phobius"/>
    </source>
</evidence>
<evidence type="ECO:0000256" key="2">
    <source>
        <dbReference type="ARBA" id="ARBA00022692"/>
    </source>
</evidence>
<dbReference type="Pfam" id="PF00916">
    <property type="entry name" value="Sulfate_transp"/>
    <property type="match status" value="1"/>
</dbReference>
<feature type="transmembrane region" description="Helical" evidence="6">
    <location>
        <begin position="499"/>
        <end position="522"/>
    </location>
</feature>
<dbReference type="InterPro" id="IPR001902">
    <property type="entry name" value="SLC26A/SulP_fam"/>
</dbReference>
<dbReference type="AlphaFoldDB" id="A0A8S1GN95"/>
<dbReference type="PANTHER" id="PTHR11814">
    <property type="entry name" value="SULFATE TRANSPORTER"/>
    <property type="match status" value="1"/>
</dbReference>
<feature type="compositionally biased region" description="Basic and acidic residues" evidence="5">
    <location>
        <begin position="831"/>
        <end position="845"/>
    </location>
</feature>
<comment type="subcellular location">
    <subcellularLocation>
        <location evidence="1">Membrane</location>
        <topology evidence="1">Multi-pass membrane protein</topology>
    </subcellularLocation>
</comment>
<dbReference type="PROSITE" id="PS50801">
    <property type="entry name" value="STAS"/>
    <property type="match status" value="1"/>
</dbReference>
<feature type="compositionally biased region" description="Polar residues" evidence="5">
    <location>
        <begin position="819"/>
        <end position="829"/>
    </location>
</feature>
<evidence type="ECO:0000259" key="7">
    <source>
        <dbReference type="PROSITE" id="PS50801"/>
    </source>
</evidence>
<feature type="transmembrane region" description="Helical" evidence="6">
    <location>
        <begin position="529"/>
        <end position="561"/>
    </location>
</feature>
<keyword evidence="9" id="KW-1185">Reference proteome</keyword>
<gene>
    <name evidence="8" type="ORF">CAUJ_LOCUS280</name>
</gene>
<dbReference type="GO" id="GO:0016020">
    <property type="term" value="C:membrane"/>
    <property type="evidence" value="ECO:0007669"/>
    <property type="project" value="UniProtKB-SubCell"/>
</dbReference>